<dbReference type="InterPro" id="IPR026433">
    <property type="entry name" value="MarR_EPS"/>
</dbReference>
<dbReference type="Pfam" id="PF13412">
    <property type="entry name" value="HTH_24"/>
    <property type="match status" value="1"/>
</dbReference>
<dbReference type="eggNOG" id="COG1846">
    <property type="taxonomic scope" value="Bacteria"/>
</dbReference>
<evidence type="ECO:0000313" key="4">
    <source>
        <dbReference type="Proteomes" id="UP000019593"/>
    </source>
</evidence>
<proteinExistence type="predicted"/>
<evidence type="ECO:0000313" key="3">
    <source>
        <dbReference type="EMBL" id="AHM03735.1"/>
    </source>
</evidence>
<protein>
    <submittedName>
        <fullName evidence="3">Transcriptional regulator, MarR family</fullName>
    </submittedName>
</protein>
<dbReference type="EMBL" id="CP004372">
    <property type="protein sequence ID" value="AHM03735.1"/>
    <property type="molecule type" value="Genomic_DNA"/>
</dbReference>
<dbReference type="RefSeq" id="WP_025311584.1">
    <property type="nucleotide sequence ID" value="NZ_CP004372.1"/>
</dbReference>
<accession>W8SMG0</accession>
<dbReference type="PANTHER" id="PTHR33164:SF43">
    <property type="entry name" value="HTH-TYPE TRANSCRIPTIONAL REPRESSOR YETL"/>
    <property type="match status" value="1"/>
</dbReference>
<dbReference type="HOGENOM" id="CLU_147409_0_0_5"/>
<dbReference type="GO" id="GO:0003700">
    <property type="term" value="F:DNA-binding transcription factor activity"/>
    <property type="evidence" value="ECO:0007669"/>
    <property type="project" value="InterPro"/>
</dbReference>
<dbReference type="PANTHER" id="PTHR33164">
    <property type="entry name" value="TRANSCRIPTIONAL REGULATOR, MARR FAMILY"/>
    <property type="match status" value="1"/>
</dbReference>
<dbReference type="CDD" id="cd00090">
    <property type="entry name" value="HTH_ARSR"/>
    <property type="match status" value="1"/>
</dbReference>
<feature type="region of interest" description="Disordered" evidence="1">
    <location>
        <begin position="110"/>
        <end position="139"/>
    </location>
</feature>
<dbReference type="InterPro" id="IPR011991">
    <property type="entry name" value="ArsR-like_HTH"/>
</dbReference>
<dbReference type="Proteomes" id="UP000019593">
    <property type="component" value="Chromosome"/>
</dbReference>
<dbReference type="OrthoDB" id="8537236at2"/>
<evidence type="ECO:0000256" key="1">
    <source>
        <dbReference type="SAM" id="MobiDB-lite"/>
    </source>
</evidence>
<dbReference type="NCBIfam" id="TIGR04176">
    <property type="entry name" value="MarR_EPS"/>
    <property type="match status" value="1"/>
</dbReference>
<dbReference type="Gene3D" id="1.10.10.10">
    <property type="entry name" value="Winged helix-like DNA-binding domain superfamily/Winged helix DNA-binding domain"/>
    <property type="match status" value="1"/>
</dbReference>
<dbReference type="SMART" id="SM00347">
    <property type="entry name" value="HTH_MARR"/>
    <property type="match status" value="1"/>
</dbReference>
<dbReference type="AlphaFoldDB" id="W8SMG0"/>
<dbReference type="InterPro" id="IPR000835">
    <property type="entry name" value="HTH_MarR-typ"/>
</dbReference>
<dbReference type="InterPro" id="IPR039422">
    <property type="entry name" value="MarR/SlyA-like"/>
</dbReference>
<evidence type="ECO:0000259" key="2">
    <source>
        <dbReference type="SMART" id="SM00347"/>
    </source>
</evidence>
<name>W8SMG0_9RHOB</name>
<dbReference type="GO" id="GO:0006950">
    <property type="term" value="P:response to stress"/>
    <property type="evidence" value="ECO:0007669"/>
    <property type="project" value="TreeGrafter"/>
</dbReference>
<dbReference type="InterPro" id="IPR036390">
    <property type="entry name" value="WH_DNA-bd_sf"/>
</dbReference>
<dbReference type="SUPFAM" id="SSF46785">
    <property type="entry name" value="Winged helix' DNA-binding domain"/>
    <property type="match status" value="1"/>
</dbReference>
<sequence length="139" mass="15587">MSGQREKMREEVRFRVLRLLEENPELSQRELAARVGVSVGGMHYVLNALVQKGLVKLGNFTASDDRRRYAYILTPKGLSAKAALTSRFLRRKLEEYEALKAEIEALQQEVDAQSDAERASIETPPERTAPAKSAKAGRT</sequence>
<organism evidence="3 4">
    <name type="scientific">Roseicyclus elongatus DSM 19469</name>
    <dbReference type="NCBI Taxonomy" id="1294273"/>
    <lineage>
        <taxon>Bacteria</taxon>
        <taxon>Pseudomonadati</taxon>
        <taxon>Pseudomonadota</taxon>
        <taxon>Alphaproteobacteria</taxon>
        <taxon>Rhodobacterales</taxon>
        <taxon>Roseobacteraceae</taxon>
        <taxon>Roseicyclus</taxon>
    </lineage>
</organism>
<keyword evidence="4" id="KW-1185">Reference proteome</keyword>
<dbReference type="PATRIC" id="fig|1294273.3.peg.1324"/>
<reference evidence="3 4" key="1">
    <citation type="submission" date="2013-03" db="EMBL/GenBank/DDBJ databases">
        <authorList>
            <person name="Fiebig A."/>
            <person name="Goeker M."/>
            <person name="Klenk H.-P.P."/>
        </authorList>
    </citation>
    <scope>NUCLEOTIDE SEQUENCE [LARGE SCALE GENOMIC DNA]</scope>
    <source>
        <strain evidence="4">DSM 19469</strain>
    </source>
</reference>
<feature type="domain" description="HTH marR-type" evidence="2">
    <location>
        <begin position="5"/>
        <end position="108"/>
    </location>
</feature>
<dbReference type="STRING" id="1294273.roselon_01347"/>
<gene>
    <name evidence="3" type="ORF">roselon_01347</name>
</gene>
<dbReference type="KEGG" id="red:roselon_01347"/>
<dbReference type="InterPro" id="IPR036388">
    <property type="entry name" value="WH-like_DNA-bd_sf"/>
</dbReference>